<dbReference type="PROSITE" id="PS51892">
    <property type="entry name" value="SUBTILASE"/>
    <property type="match status" value="1"/>
</dbReference>
<dbReference type="SUPFAM" id="SSF52743">
    <property type="entry name" value="Subtilisin-like"/>
    <property type="match status" value="1"/>
</dbReference>
<organism evidence="8 9">
    <name type="scientific">Bradyrhizobium japonicum</name>
    <dbReference type="NCBI Taxonomy" id="375"/>
    <lineage>
        <taxon>Bacteria</taxon>
        <taxon>Pseudomonadati</taxon>
        <taxon>Pseudomonadota</taxon>
        <taxon>Alphaproteobacteria</taxon>
        <taxon>Hyphomicrobiales</taxon>
        <taxon>Nitrobacteraceae</taxon>
        <taxon>Bradyrhizobium</taxon>
    </lineage>
</organism>
<feature type="active site" description="Charge relay system" evidence="5">
    <location>
        <position position="227"/>
    </location>
</feature>
<evidence type="ECO:0000256" key="4">
    <source>
        <dbReference type="ARBA" id="ARBA00022825"/>
    </source>
</evidence>
<dbReference type="PRINTS" id="PR00723">
    <property type="entry name" value="SUBTILISIN"/>
</dbReference>
<feature type="active site" description="Charge relay system" evidence="5">
    <location>
        <position position="486"/>
    </location>
</feature>
<dbReference type="InterPro" id="IPR023828">
    <property type="entry name" value="Peptidase_S8_Ser-AS"/>
</dbReference>
<proteinExistence type="inferred from homology"/>
<dbReference type="PROSITE" id="PS00137">
    <property type="entry name" value="SUBTILASE_HIS"/>
    <property type="match status" value="1"/>
</dbReference>
<dbReference type="Proteomes" id="UP000030377">
    <property type="component" value="Unassembled WGS sequence"/>
</dbReference>
<dbReference type="PROSITE" id="PS00138">
    <property type="entry name" value="SUBTILASE_SER"/>
    <property type="match status" value="1"/>
</dbReference>
<protein>
    <recommendedName>
        <fullName evidence="7">Peptidase S8/S53 domain-containing protein</fullName>
    </recommendedName>
</protein>
<dbReference type="RefSeq" id="WP_041957239.1">
    <property type="nucleotide sequence ID" value="NZ_JRPN01000018.1"/>
</dbReference>
<dbReference type="PANTHER" id="PTHR43399">
    <property type="entry name" value="SUBTILISIN-RELATED"/>
    <property type="match status" value="1"/>
</dbReference>
<sequence length="675" mass="71218">MAQITINGITIDPSAPHAERAALSLDHANAKDSDYIIVQTNQPLNAERRGQLAKAGAEILEAVPGSAVICHFPAAGLDKVRKLPFVAWADLYPGIVKIAPALRNLDTQPGGVAAARALAARPAALDRTSVTVDVMLHRNVGVKAAAKKIAEAAHVQLDDVVPGTTKVRVTLKMRRLADVAALDEVRSVEKVFPRKLLNNIARGILRVPAATPSNGGEGAGEIIAIADTGFDKGSTTNTHPAFKGRVKKLYALGRPGRKDDPDGHGTHVAGSALGDGVSKSDGPIRGTAPGAKLVLQSVLDSGGNLGGLPDSLDALFGPPYKTDKARIHSNSWGSVGNFGVYDSQANELDTFVYAHRDMLICFAAGNEGSDKDGNGQVDPNSVTPPGTAKNCLTIGACENNRPNEAMTYGRAWPDDFPATPISSDRVANNPEGMVAFSSRGPTNDERIKPDVVAPGSFILSTRSRATRSKGWKLSQDPLYMFEGGTSMATPLVAGSVAVIRAFLRKSQGLKSPSAALLKALIINGARSLAGQYHPSEAGSVANNSQGFGRVDVQAVVGPHAANEELQFFDEKKKLDAGDREDRTVTIPAGSSRLKVTLVWTDPPGEGLQSDLDLVVVVNKQERHGNMPAGSKDFDRRNNVEQVIFENLPPGEAVISVIAHSIAVAPQNYALVIRVS</sequence>
<feature type="compositionally biased region" description="Basic and acidic residues" evidence="6">
    <location>
        <begin position="256"/>
        <end position="265"/>
    </location>
</feature>
<dbReference type="EMBL" id="JRPN01000018">
    <property type="protein sequence ID" value="KGT77718.1"/>
    <property type="molecule type" value="Genomic_DNA"/>
</dbReference>
<evidence type="ECO:0000313" key="8">
    <source>
        <dbReference type="EMBL" id="KGT77718.1"/>
    </source>
</evidence>
<dbReference type="GO" id="GO:0006508">
    <property type="term" value="P:proteolysis"/>
    <property type="evidence" value="ECO:0007669"/>
    <property type="project" value="UniProtKB-KW"/>
</dbReference>
<evidence type="ECO:0000256" key="6">
    <source>
        <dbReference type="SAM" id="MobiDB-lite"/>
    </source>
</evidence>
<dbReference type="GO" id="GO:0004252">
    <property type="term" value="F:serine-type endopeptidase activity"/>
    <property type="evidence" value="ECO:0007669"/>
    <property type="project" value="UniProtKB-UniRule"/>
</dbReference>
<name>A0A0A3YVN3_BRAJP</name>
<dbReference type="Pfam" id="PF00082">
    <property type="entry name" value="Peptidase_S8"/>
    <property type="match status" value="1"/>
</dbReference>
<evidence type="ECO:0000259" key="7">
    <source>
        <dbReference type="Pfam" id="PF00082"/>
    </source>
</evidence>
<reference evidence="8 9" key="1">
    <citation type="submission" date="2014-09" db="EMBL/GenBank/DDBJ databases">
        <title>Draft genome of Bradyrhizobium japonicum Is-34.</title>
        <authorList>
            <person name="Tsurumaru H."/>
            <person name="Yamakawa T."/>
            <person name="Hashimoto S."/>
            <person name="Okizaki K."/>
            <person name="Kanesaki Y."/>
            <person name="Yoshikawa H."/>
            <person name="Yajima S."/>
        </authorList>
    </citation>
    <scope>NUCLEOTIDE SEQUENCE [LARGE SCALE GENOMIC DNA]</scope>
    <source>
        <strain evidence="8 9">Is-34</strain>
    </source>
</reference>
<comment type="similarity">
    <text evidence="1 5">Belongs to the peptidase S8 family.</text>
</comment>
<feature type="region of interest" description="Disordered" evidence="6">
    <location>
        <begin position="255"/>
        <end position="279"/>
    </location>
</feature>
<dbReference type="InterPro" id="IPR051048">
    <property type="entry name" value="Peptidase_S8/S53_subtilisin"/>
</dbReference>
<dbReference type="InterPro" id="IPR036852">
    <property type="entry name" value="Peptidase_S8/S53_dom_sf"/>
</dbReference>
<gene>
    <name evidence="8" type="ORF">MA20_24500</name>
</gene>
<dbReference type="STRING" id="375.BKD09_RS03390"/>
<keyword evidence="3 5" id="KW-0378">Hydrolase</keyword>
<evidence type="ECO:0000313" key="9">
    <source>
        <dbReference type="Proteomes" id="UP000030377"/>
    </source>
</evidence>
<dbReference type="PANTHER" id="PTHR43399:SF4">
    <property type="entry name" value="CELL WALL-ASSOCIATED PROTEASE"/>
    <property type="match status" value="1"/>
</dbReference>
<accession>A0A0A3YVN3</accession>
<dbReference type="Gene3D" id="2.60.120.380">
    <property type="match status" value="1"/>
</dbReference>
<dbReference type="InterPro" id="IPR000209">
    <property type="entry name" value="Peptidase_S8/S53_dom"/>
</dbReference>
<dbReference type="Gene3D" id="3.40.50.200">
    <property type="entry name" value="Peptidase S8/S53 domain"/>
    <property type="match status" value="1"/>
</dbReference>
<feature type="active site" description="Charge relay system" evidence="5">
    <location>
        <position position="264"/>
    </location>
</feature>
<evidence type="ECO:0000256" key="5">
    <source>
        <dbReference type="PROSITE-ProRule" id="PRU01240"/>
    </source>
</evidence>
<keyword evidence="4 5" id="KW-0720">Serine protease</keyword>
<evidence type="ECO:0000256" key="3">
    <source>
        <dbReference type="ARBA" id="ARBA00022801"/>
    </source>
</evidence>
<dbReference type="InterPro" id="IPR034058">
    <property type="entry name" value="TagA/B/C/D_pept_dom"/>
</dbReference>
<evidence type="ECO:0000256" key="2">
    <source>
        <dbReference type="ARBA" id="ARBA00022670"/>
    </source>
</evidence>
<comment type="caution">
    <text evidence="8">The sequence shown here is derived from an EMBL/GenBank/DDBJ whole genome shotgun (WGS) entry which is preliminary data.</text>
</comment>
<dbReference type="SUPFAM" id="SSF49785">
    <property type="entry name" value="Galactose-binding domain-like"/>
    <property type="match status" value="1"/>
</dbReference>
<dbReference type="InterPro" id="IPR008979">
    <property type="entry name" value="Galactose-bd-like_sf"/>
</dbReference>
<dbReference type="AlphaFoldDB" id="A0A0A3YVN3"/>
<keyword evidence="2 5" id="KW-0645">Protease</keyword>
<dbReference type="InterPro" id="IPR022398">
    <property type="entry name" value="Peptidase_S8_His-AS"/>
</dbReference>
<feature type="domain" description="Peptidase S8/S53" evidence="7">
    <location>
        <begin position="218"/>
        <end position="548"/>
    </location>
</feature>
<evidence type="ECO:0000256" key="1">
    <source>
        <dbReference type="ARBA" id="ARBA00011073"/>
    </source>
</evidence>
<dbReference type="CDD" id="cd04842">
    <property type="entry name" value="Peptidases_S8_Kp43_protease"/>
    <property type="match status" value="1"/>
</dbReference>
<dbReference type="InterPro" id="IPR015500">
    <property type="entry name" value="Peptidase_S8_subtilisin-rel"/>
</dbReference>